<accession>A0A9X3C5A3</accession>
<evidence type="ECO:0000313" key="1">
    <source>
        <dbReference type="EMBL" id="MCV9926742.1"/>
    </source>
</evidence>
<keyword evidence="2" id="KW-1185">Reference proteome</keyword>
<dbReference type="Proteomes" id="UP001151079">
    <property type="component" value="Unassembled WGS sequence"/>
</dbReference>
<organism evidence="1 2">
    <name type="scientific">Flavobacterium shii</name>
    <dbReference type="NCBI Taxonomy" id="2987687"/>
    <lineage>
        <taxon>Bacteria</taxon>
        <taxon>Pseudomonadati</taxon>
        <taxon>Bacteroidota</taxon>
        <taxon>Flavobacteriia</taxon>
        <taxon>Flavobacteriales</taxon>
        <taxon>Flavobacteriaceae</taxon>
        <taxon>Flavobacterium</taxon>
    </lineage>
</organism>
<sequence>PSGNEIHLDENNKNMNFTSPETVTFNCKNFIINASEGITYNAGTDIIQKAAHDIDINAGGNINEAADNKSENIEKTITRSSHESTHYAEKVTILSTDENMLLESSQKTVEINSAEQSNFF</sequence>
<proteinExistence type="predicted"/>
<name>A0A9X3C5A3_9FLAO</name>
<dbReference type="AlphaFoldDB" id="A0A9X3C5A3"/>
<gene>
    <name evidence="1" type="ORF">OIU83_03735</name>
</gene>
<comment type="caution">
    <text evidence="1">The sequence shown here is derived from an EMBL/GenBank/DDBJ whole genome shotgun (WGS) entry which is preliminary data.</text>
</comment>
<feature type="non-terminal residue" evidence="1">
    <location>
        <position position="1"/>
    </location>
</feature>
<evidence type="ECO:0000313" key="2">
    <source>
        <dbReference type="Proteomes" id="UP001151079"/>
    </source>
</evidence>
<dbReference type="EMBL" id="JAOZEW010000002">
    <property type="protein sequence ID" value="MCV9926742.1"/>
    <property type="molecule type" value="Genomic_DNA"/>
</dbReference>
<reference evidence="1" key="1">
    <citation type="submission" date="2022-10" db="EMBL/GenBank/DDBJ databases">
        <title>Two novel species of Flavobacterium.</title>
        <authorList>
            <person name="Liu Q."/>
            <person name="Xin Y.-H."/>
        </authorList>
    </citation>
    <scope>NUCLEOTIDE SEQUENCE</scope>
    <source>
        <strain evidence="1">LS1R49</strain>
    </source>
</reference>
<protein>
    <submittedName>
        <fullName evidence="1">Uncharacterized protein</fullName>
    </submittedName>
</protein>